<feature type="domain" description="DUF4340" evidence="2">
    <location>
        <begin position="74"/>
        <end position="254"/>
    </location>
</feature>
<name>A0A1I4XKX9_9GAMM</name>
<dbReference type="AlphaFoldDB" id="A0A1I4XKX9"/>
<dbReference type="InterPro" id="IPR025641">
    <property type="entry name" value="DUF4340"/>
</dbReference>
<evidence type="ECO:0000313" key="4">
    <source>
        <dbReference type="Proteomes" id="UP000198575"/>
    </source>
</evidence>
<feature type="compositionally biased region" description="Basic and acidic residues" evidence="1">
    <location>
        <begin position="326"/>
        <end position="335"/>
    </location>
</feature>
<evidence type="ECO:0000259" key="2">
    <source>
        <dbReference type="Pfam" id="PF14238"/>
    </source>
</evidence>
<proteinExistence type="predicted"/>
<evidence type="ECO:0000256" key="1">
    <source>
        <dbReference type="SAM" id="MobiDB-lite"/>
    </source>
</evidence>
<gene>
    <name evidence="3" type="ORF">SAMN05216289_11062</name>
</gene>
<reference evidence="3 4" key="1">
    <citation type="submission" date="2016-10" db="EMBL/GenBank/DDBJ databases">
        <authorList>
            <person name="de Groot N.N."/>
        </authorList>
    </citation>
    <scope>NUCLEOTIDE SEQUENCE [LARGE SCALE GENOMIC DNA]</scope>
    <source>
        <strain evidence="3 4">CGMCC 1.7659</strain>
    </source>
</reference>
<protein>
    <recommendedName>
        <fullName evidence="2">DUF4340 domain-containing protein</fullName>
    </recommendedName>
</protein>
<sequence length="412" mass="43595">MNQRTLIKLGVVTVVAVIAAFAINHSRQPVSEFSDRATSLVDGLGEHVNDVNGLTLSEAGGRKTVELTRSDKGWTVKDKGGYPADTGKLRGYLLKVADASLIERKTANKERYPDIGVADISESTAKGIQVEIAGLAAPVSFIAGTFNAQGGGTYVRRSGEAQSWLAKGNLIPDRNASDWLRKDLANIPSERIASVTITHADGRPLRVFKNAPEDPHYTIADLPKGREASSDFAANGLASVLADLRIDDVAPTTEVAVPDNAKLIRYQTFDGLVVDAHEWQVGDKHYASFAASLDEDVAGKHIAAEQEKASAAAAAVEQKAAATDTGKTEGSDAKAEGASQPASPVDPEKDRADRMATLRTEVDALNAAFQGWSFVVPAYKSANMTKTMDDLLKPLEAKAGSGPAKTAGSSKK</sequence>
<keyword evidence="4" id="KW-1185">Reference proteome</keyword>
<accession>A0A1I4XKX9</accession>
<evidence type="ECO:0000313" key="3">
    <source>
        <dbReference type="EMBL" id="SFN25919.1"/>
    </source>
</evidence>
<feature type="region of interest" description="Disordered" evidence="1">
    <location>
        <begin position="320"/>
        <end position="352"/>
    </location>
</feature>
<dbReference type="Proteomes" id="UP000198575">
    <property type="component" value="Unassembled WGS sequence"/>
</dbReference>
<dbReference type="STRING" id="578942.SAMN05216289_11062"/>
<dbReference type="Pfam" id="PF14238">
    <property type="entry name" value="DUF4340"/>
    <property type="match status" value="1"/>
</dbReference>
<organism evidence="3 4">
    <name type="scientific">Dokdonella immobilis</name>
    <dbReference type="NCBI Taxonomy" id="578942"/>
    <lineage>
        <taxon>Bacteria</taxon>
        <taxon>Pseudomonadati</taxon>
        <taxon>Pseudomonadota</taxon>
        <taxon>Gammaproteobacteria</taxon>
        <taxon>Lysobacterales</taxon>
        <taxon>Rhodanobacteraceae</taxon>
        <taxon>Dokdonella</taxon>
    </lineage>
</organism>
<dbReference type="RefSeq" id="WP_175497988.1">
    <property type="nucleotide sequence ID" value="NZ_FOVF01000010.1"/>
</dbReference>
<dbReference type="EMBL" id="FOVF01000010">
    <property type="protein sequence ID" value="SFN25919.1"/>
    <property type="molecule type" value="Genomic_DNA"/>
</dbReference>